<dbReference type="InterPro" id="IPR047187">
    <property type="entry name" value="SF1_C_Upf1"/>
</dbReference>
<organism evidence="8 9">
    <name type="scientific">Vairimorpha ceranae</name>
    <dbReference type="NCBI Taxonomy" id="40302"/>
    <lineage>
        <taxon>Eukaryota</taxon>
        <taxon>Fungi</taxon>
        <taxon>Fungi incertae sedis</taxon>
        <taxon>Microsporidia</taxon>
        <taxon>Nosematidae</taxon>
        <taxon>Vairimorpha</taxon>
    </lineage>
</organism>
<keyword evidence="4" id="KW-0347">Helicase</keyword>
<proteinExistence type="inferred from homology"/>
<dbReference type="Proteomes" id="UP000034350">
    <property type="component" value="Unassembled WGS sequence"/>
</dbReference>
<reference evidence="8 9" key="1">
    <citation type="journal article" date="2015" name="Environ. Microbiol.">
        <title>Genome analyses suggest the presence of polyploidy and recent human-driven expansions in eight global populations of the honeybee pathogen Nosema ceranae.</title>
        <authorList>
            <person name="Pelin A."/>
            <person name="Selman M."/>
            <person name="Aris-Brosou S."/>
            <person name="Farinelli L."/>
            <person name="Corradi N."/>
        </authorList>
    </citation>
    <scope>NUCLEOTIDE SEQUENCE [LARGE SCALE GENOMIC DNA]</scope>
    <source>
        <strain evidence="8 9">PA08 1199</strain>
    </source>
</reference>
<dbReference type="GO" id="GO:0003677">
    <property type="term" value="F:DNA binding"/>
    <property type="evidence" value="ECO:0007669"/>
    <property type="project" value="UniProtKB-KW"/>
</dbReference>
<dbReference type="VEuPathDB" id="MicrosporidiaDB:G9O61_00g009430"/>
<evidence type="ECO:0000256" key="3">
    <source>
        <dbReference type="ARBA" id="ARBA00022801"/>
    </source>
</evidence>
<dbReference type="InterPro" id="IPR027417">
    <property type="entry name" value="P-loop_NTPase"/>
</dbReference>
<dbReference type="OrthoDB" id="6513042at2759"/>
<feature type="domain" description="DNA2/NAM7 helicase helicase" evidence="6">
    <location>
        <begin position="226"/>
        <end position="307"/>
    </location>
</feature>
<evidence type="ECO:0000259" key="7">
    <source>
        <dbReference type="Pfam" id="PF13087"/>
    </source>
</evidence>
<evidence type="ECO:0000256" key="4">
    <source>
        <dbReference type="ARBA" id="ARBA00022806"/>
    </source>
</evidence>
<name>A0A0F9WQV0_9MICR</name>
<evidence type="ECO:0000256" key="1">
    <source>
        <dbReference type="ARBA" id="ARBA00007913"/>
    </source>
</evidence>
<evidence type="ECO:0000259" key="6">
    <source>
        <dbReference type="Pfam" id="PF13086"/>
    </source>
</evidence>
<dbReference type="GO" id="GO:0005524">
    <property type="term" value="F:ATP binding"/>
    <property type="evidence" value="ECO:0007669"/>
    <property type="project" value="UniProtKB-KW"/>
</dbReference>
<keyword evidence="8" id="KW-0238">DNA-binding</keyword>
<evidence type="ECO:0000256" key="2">
    <source>
        <dbReference type="ARBA" id="ARBA00022741"/>
    </source>
</evidence>
<dbReference type="PANTHER" id="PTHR10887">
    <property type="entry name" value="DNA2/NAM7 HELICASE FAMILY"/>
    <property type="match status" value="1"/>
</dbReference>
<dbReference type="FunFam" id="3.40.50.300:FF:000326">
    <property type="entry name" value="P-loop containing nucleoside triphosphate hydrolase"/>
    <property type="match status" value="1"/>
</dbReference>
<dbReference type="VEuPathDB" id="MicrosporidiaDB:AAJ76_2500033940"/>
<comment type="caution">
    <text evidence="8">The sequence shown here is derived from an EMBL/GenBank/DDBJ whole genome shotgun (WGS) entry which is preliminary data.</text>
</comment>
<evidence type="ECO:0000256" key="5">
    <source>
        <dbReference type="ARBA" id="ARBA00022840"/>
    </source>
</evidence>
<accession>A0A0F9WQV0</accession>
<dbReference type="SUPFAM" id="SSF52540">
    <property type="entry name" value="P-loop containing nucleoside triphosphate hydrolases"/>
    <property type="match status" value="1"/>
</dbReference>
<dbReference type="EMBL" id="JPQZ01000025">
    <property type="protein sequence ID" value="KKO75303.1"/>
    <property type="molecule type" value="Genomic_DNA"/>
</dbReference>
<keyword evidence="2" id="KW-0547">Nucleotide-binding</keyword>
<keyword evidence="5" id="KW-0067">ATP-binding</keyword>
<dbReference type="VEuPathDB" id="MicrosporidiaDB:NCER_100116"/>
<evidence type="ECO:0000313" key="8">
    <source>
        <dbReference type="EMBL" id="KKO75303.1"/>
    </source>
</evidence>
<dbReference type="InterPro" id="IPR045055">
    <property type="entry name" value="DNA2/NAM7-like"/>
</dbReference>
<dbReference type="InterPro" id="IPR041679">
    <property type="entry name" value="DNA2/NAM7-like_C"/>
</dbReference>
<dbReference type="GeneID" id="36319730"/>
<feature type="domain" description="DNA2/NAM7 helicase helicase" evidence="6">
    <location>
        <begin position="319"/>
        <end position="409"/>
    </location>
</feature>
<keyword evidence="3" id="KW-0378">Hydrolase</keyword>
<comment type="similarity">
    <text evidence="1">Belongs to the DNA2/NAM7 helicase family.</text>
</comment>
<dbReference type="GO" id="GO:0005694">
    <property type="term" value="C:chromosome"/>
    <property type="evidence" value="ECO:0007669"/>
    <property type="project" value="UniProtKB-ARBA"/>
</dbReference>
<dbReference type="GO" id="GO:0016787">
    <property type="term" value="F:hydrolase activity"/>
    <property type="evidence" value="ECO:0007669"/>
    <property type="project" value="UniProtKB-KW"/>
</dbReference>
<dbReference type="AlphaFoldDB" id="A0A0F9WQV0"/>
<dbReference type="Pfam" id="PF13086">
    <property type="entry name" value="AAA_11"/>
    <property type="match status" value="2"/>
</dbReference>
<dbReference type="GO" id="GO:0004386">
    <property type="term" value="F:helicase activity"/>
    <property type="evidence" value="ECO:0007669"/>
    <property type="project" value="UniProtKB-KW"/>
</dbReference>
<gene>
    <name evidence="8" type="ORF">AAJ76_2500033940</name>
</gene>
<dbReference type="Pfam" id="PF13087">
    <property type="entry name" value="AAA_12"/>
    <property type="match status" value="1"/>
</dbReference>
<protein>
    <submittedName>
        <fullName evidence="8">Dna-binding protein smubp-2</fullName>
    </submittedName>
</protein>
<keyword evidence="9" id="KW-1185">Reference proteome</keyword>
<dbReference type="InterPro" id="IPR041677">
    <property type="entry name" value="DNA2/NAM7_AAA_11"/>
</dbReference>
<dbReference type="Gene3D" id="3.40.50.300">
    <property type="entry name" value="P-loop containing nucleotide triphosphate hydrolases"/>
    <property type="match status" value="2"/>
</dbReference>
<sequence length="618" mass="71725">MDVLFLKYLKINLERDIQEEEHKSPKISYNSKCTKQVKTHEIYVTTFQIRFSTTKGKLQNTLKIEEKLEIASGNFSILGTVLSVDKDEVILELHRAINLGEYSLSRITNLNNNFILKKLENFIKLNKKAPVSILDSWMQNIKERIEMLYKINILTFKELLEFFYEKSMNKNTKNLDLEINLQLLDDDIICKIAKNINKIMNYEKTLPINYASGTCLKIFDFFDYSLNDCQKLAVLEVFYNKSYKILGPPGTGKTRTIVEIILQLLNKGQKVLVAGPSNVSIDNIIEKFLLSKYYIYHTPIFYRLGSSFKGLTKFNLENQISQMTSFIKKEKNERNFKKNIEKIKKSYKLNLIEESKIVFSTLFSALKENSSFDWVIIDEACQASDVETFLTLIKGKNFILIGDPNQLCPKSTSLFEKLSLKTFLLNLQYRMCKNLICFSNEMFYDNNIKSHKIESIDLINKSPIVFIDTDCSDFNETEDEFSKKNEGEAKMICKVVKYLKMLKLTIGIITPYSSQAILLKSLFDENVEINTVDGFQGREKDFIILSLVRSNESGDYGFLDDYKRLNVAITRSKRGLVVVGNSQNFKRSELFSKFFKFLEKNFVVIDPIEIDEYFKTTV</sequence>
<evidence type="ECO:0000313" key="9">
    <source>
        <dbReference type="Proteomes" id="UP000034350"/>
    </source>
</evidence>
<dbReference type="RefSeq" id="XP_024331045.1">
    <property type="nucleotide sequence ID" value="XM_024474802.1"/>
</dbReference>
<dbReference type="PANTHER" id="PTHR10887:SF495">
    <property type="entry name" value="HELICASE SENATAXIN ISOFORM X1-RELATED"/>
    <property type="match status" value="1"/>
</dbReference>
<feature type="domain" description="DNA2/NAM7 helicase-like C-terminal" evidence="7">
    <location>
        <begin position="412"/>
        <end position="582"/>
    </location>
</feature>
<dbReference type="CDD" id="cd18808">
    <property type="entry name" value="SF1_C_Upf1"/>
    <property type="match status" value="1"/>
</dbReference>